<reference evidence="2" key="1">
    <citation type="submission" date="2025-08" db="UniProtKB">
        <authorList>
            <consortium name="Ensembl"/>
        </authorList>
    </citation>
    <scope>IDENTIFICATION</scope>
</reference>
<evidence type="ECO:0000313" key="3">
    <source>
        <dbReference type="Proteomes" id="UP000265020"/>
    </source>
</evidence>
<dbReference type="AlphaFoldDB" id="A0A3Q2GBW8"/>
<evidence type="ECO:0000259" key="1">
    <source>
        <dbReference type="Pfam" id="PF19259"/>
    </source>
</evidence>
<evidence type="ECO:0000313" key="2">
    <source>
        <dbReference type="Ensembl" id="ENSCVAP00000022385.1"/>
    </source>
</evidence>
<dbReference type="InterPro" id="IPR032567">
    <property type="entry name" value="RTL1-rel"/>
</dbReference>
<sequence>LPFASTQVAEAGIHLPLIESLHLWTNQDPGRSYIRKPLRDPSFASFPNDKRKIAFIISQLSGKALEWAEARFLSESSFSCTFEQFFKEFSQVFNQDSDQCTEYRGLLDLKQGNRTVADFSIDFQVKAAASGWNEPAKYRINPHITGIFRIYLVKLTHIYLLYKSLVSLNANLFKEEKSPNSRFIGAS</sequence>
<dbReference type="Proteomes" id="UP000265020">
    <property type="component" value="Unassembled WGS sequence"/>
</dbReference>
<dbReference type="Pfam" id="PF19259">
    <property type="entry name" value="Ty3_capsid"/>
    <property type="match status" value="1"/>
</dbReference>
<dbReference type="PANTHER" id="PTHR15503">
    <property type="entry name" value="LDOC1 RELATED"/>
    <property type="match status" value="1"/>
</dbReference>
<dbReference type="InterPro" id="IPR045358">
    <property type="entry name" value="Ty3_capsid"/>
</dbReference>
<reference evidence="2" key="2">
    <citation type="submission" date="2025-09" db="UniProtKB">
        <authorList>
            <consortium name="Ensembl"/>
        </authorList>
    </citation>
    <scope>IDENTIFICATION</scope>
</reference>
<feature type="domain" description="Ty3 transposon capsid-like protein" evidence="1">
    <location>
        <begin position="43"/>
        <end position="124"/>
    </location>
</feature>
<dbReference type="PANTHER" id="PTHR15503:SF22">
    <property type="entry name" value="TRANSPOSON TY3-I GAG POLYPROTEIN"/>
    <property type="match status" value="1"/>
</dbReference>
<protein>
    <recommendedName>
        <fullName evidence="1">Ty3 transposon capsid-like protein domain-containing protein</fullName>
    </recommendedName>
</protein>
<name>A0A3Q2GBW8_CYPVA</name>
<keyword evidence="3" id="KW-1185">Reference proteome</keyword>
<dbReference type="GeneTree" id="ENSGT01120000276571"/>
<dbReference type="Ensembl" id="ENSCVAT00000009429.1">
    <property type="protein sequence ID" value="ENSCVAP00000022385.1"/>
    <property type="gene ID" value="ENSCVAG00000005031.1"/>
</dbReference>
<accession>A0A3Q2GBW8</accession>
<organism evidence="2 3">
    <name type="scientific">Cyprinodon variegatus</name>
    <name type="common">Sheepshead minnow</name>
    <dbReference type="NCBI Taxonomy" id="28743"/>
    <lineage>
        <taxon>Eukaryota</taxon>
        <taxon>Metazoa</taxon>
        <taxon>Chordata</taxon>
        <taxon>Craniata</taxon>
        <taxon>Vertebrata</taxon>
        <taxon>Euteleostomi</taxon>
        <taxon>Actinopterygii</taxon>
        <taxon>Neopterygii</taxon>
        <taxon>Teleostei</taxon>
        <taxon>Neoteleostei</taxon>
        <taxon>Acanthomorphata</taxon>
        <taxon>Ovalentaria</taxon>
        <taxon>Atherinomorphae</taxon>
        <taxon>Cyprinodontiformes</taxon>
        <taxon>Cyprinodontidae</taxon>
        <taxon>Cyprinodon</taxon>
    </lineage>
</organism>
<dbReference type="STRING" id="28743.ENSCVAP00000022385"/>
<proteinExistence type="predicted"/>